<protein>
    <submittedName>
        <fullName evidence="2">Ribosomal large subunit pseudouridine synthase D</fullName>
    </submittedName>
</protein>
<feature type="region of interest" description="Disordered" evidence="1">
    <location>
        <begin position="1"/>
        <end position="30"/>
    </location>
</feature>
<evidence type="ECO:0000313" key="2">
    <source>
        <dbReference type="EMBL" id="ETN98020.1"/>
    </source>
</evidence>
<dbReference type="OrthoDB" id="418349at2759"/>
<dbReference type="GO" id="GO:0009982">
    <property type="term" value="F:pseudouridine synthase activity"/>
    <property type="evidence" value="ECO:0007669"/>
    <property type="project" value="InterPro"/>
</dbReference>
<dbReference type="Gene3D" id="3.30.2350.10">
    <property type="entry name" value="Pseudouridine synthase"/>
    <property type="match status" value="1"/>
</dbReference>
<evidence type="ECO:0000256" key="1">
    <source>
        <dbReference type="SAM" id="MobiDB-lite"/>
    </source>
</evidence>
<comment type="caution">
    <text evidence="2">The sequence shown here is derived from an EMBL/GenBank/DDBJ whole genome shotgun (WGS) entry which is preliminary data.</text>
</comment>
<name>X6L9J2_RETFI</name>
<dbReference type="SUPFAM" id="SSF55120">
    <property type="entry name" value="Pseudouridine synthase"/>
    <property type="match status" value="1"/>
</dbReference>
<feature type="compositionally biased region" description="Basic and acidic residues" evidence="1">
    <location>
        <begin position="13"/>
        <end position="27"/>
    </location>
</feature>
<dbReference type="AlphaFoldDB" id="X6L9J2"/>
<dbReference type="GO" id="GO:0003723">
    <property type="term" value="F:RNA binding"/>
    <property type="evidence" value="ECO:0007669"/>
    <property type="project" value="InterPro"/>
</dbReference>
<accession>X6L9J2</accession>
<gene>
    <name evidence="2" type="ORF">RFI_39501</name>
</gene>
<dbReference type="GO" id="GO:0001522">
    <property type="term" value="P:pseudouridine synthesis"/>
    <property type="evidence" value="ECO:0007669"/>
    <property type="project" value="InterPro"/>
</dbReference>
<dbReference type="EMBL" id="ASPP01047883">
    <property type="protein sequence ID" value="ETN98020.1"/>
    <property type="molecule type" value="Genomic_DNA"/>
</dbReference>
<dbReference type="Proteomes" id="UP000023152">
    <property type="component" value="Unassembled WGS sequence"/>
</dbReference>
<sequence>MPWLPNDGTSADSDLKRLENKKNISRDTKKKRNRFSKQDFLNENWIVVENWLGPHAPLDTTVELGCFDLAQIKQKLLAWKMEKQKRNKNLKHIVNPYHPVCSIFSRLENFEIDVVKYVNNHRSECIKAFEGNEKKLDELLHQLSQHGGKHALSYINCDMETSRTHQIRLQSQYLGLGVVGDKLYCRNEVPKHWDLQIEKLLFGSTVNAYEYNWNRNDFHAHHTHLLEFEHPTTKKRMDFHCPIPAMFYSILQQLQSIVKQNYE</sequence>
<reference evidence="2 3" key="1">
    <citation type="journal article" date="2013" name="Curr. Biol.">
        <title>The Genome of the Foraminiferan Reticulomyxa filosa.</title>
        <authorList>
            <person name="Glockner G."/>
            <person name="Hulsmann N."/>
            <person name="Schleicher M."/>
            <person name="Noegel A.A."/>
            <person name="Eichinger L."/>
            <person name="Gallinger C."/>
            <person name="Pawlowski J."/>
            <person name="Sierra R."/>
            <person name="Euteneuer U."/>
            <person name="Pillet L."/>
            <person name="Moustafa A."/>
            <person name="Platzer M."/>
            <person name="Groth M."/>
            <person name="Szafranski K."/>
            <person name="Schliwa M."/>
        </authorList>
    </citation>
    <scope>NUCLEOTIDE SEQUENCE [LARGE SCALE GENOMIC DNA]</scope>
</reference>
<organism evidence="2 3">
    <name type="scientific">Reticulomyxa filosa</name>
    <dbReference type="NCBI Taxonomy" id="46433"/>
    <lineage>
        <taxon>Eukaryota</taxon>
        <taxon>Sar</taxon>
        <taxon>Rhizaria</taxon>
        <taxon>Retaria</taxon>
        <taxon>Foraminifera</taxon>
        <taxon>Monothalamids</taxon>
        <taxon>Reticulomyxidae</taxon>
        <taxon>Reticulomyxa</taxon>
    </lineage>
</organism>
<dbReference type="InterPro" id="IPR020103">
    <property type="entry name" value="PsdUridine_synth_cat_dom_sf"/>
</dbReference>
<evidence type="ECO:0000313" key="3">
    <source>
        <dbReference type="Proteomes" id="UP000023152"/>
    </source>
</evidence>
<keyword evidence="3" id="KW-1185">Reference proteome</keyword>
<proteinExistence type="predicted"/>